<protein>
    <recommendedName>
        <fullName evidence="16">Glutathione import ATP-binding protein GsiA</fullName>
        <ecNumber evidence="15">7.4.2.10</ecNumber>
    </recommendedName>
</protein>
<keyword evidence="10 20" id="KW-0067">ATP-binding</keyword>
<keyword evidence="7" id="KW-0677">Repeat</keyword>
<evidence type="ECO:0000256" key="1">
    <source>
        <dbReference type="ARBA" id="ARBA00004170"/>
    </source>
</evidence>
<evidence type="ECO:0000256" key="3">
    <source>
        <dbReference type="ARBA" id="ARBA00011469"/>
    </source>
</evidence>
<evidence type="ECO:0000256" key="9">
    <source>
        <dbReference type="ARBA" id="ARBA00022801"/>
    </source>
</evidence>
<proteinExistence type="inferred from homology"/>
<dbReference type="CDD" id="cd03257">
    <property type="entry name" value="ABC_NikE_OppD_transporters"/>
    <property type="match status" value="2"/>
</dbReference>
<evidence type="ECO:0000256" key="16">
    <source>
        <dbReference type="ARBA" id="ARBA00041187"/>
    </source>
</evidence>
<dbReference type="NCBIfam" id="NF007739">
    <property type="entry name" value="PRK10419.1"/>
    <property type="match status" value="2"/>
</dbReference>
<comment type="similarity">
    <text evidence="14">Belongs to the ABC transporter superfamily. Glutathione importer (TC 3.A.1.5.11) family.</text>
</comment>
<dbReference type="Gene3D" id="3.40.50.300">
    <property type="entry name" value="P-loop containing nucleotide triphosphate hydrolases"/>
    <property type="match status" value="2"/>
</dbReference>
<dbReference type="InterPro" id="IPR050319">
    <property type="entry name" value="ABC_transp_ATP-bind"/>
</dbReference>
<evidence type="ECO:0000256" key="12">
    <source>
        <dbReference type="ARBA" id="ARBA00023136"/>
    </source>
</evidence>
<dbReference type="InterPro" id="IPR003439">
    <property type="entry name" value="ABC_transporter-like_ATP-bd"/>
</dbReference>
<keyword evidence="8" id="KW-0547">Nucleotide-binding</keyword>
<evidence type="ECO:0000256" key="5">
    <source>
        <dbReference type="ARBA" id="ARBA00022475"/>
    </source>
</evidence>
<evidence type="ECO:0000256" key="14">
    <source>
        <dbReference type="ARBA" id="ARBA00038416"/>
    </source>
</evidence>
<dbReference type="Pfam" id="PF00005">
    <property type="entry name" value="ABC_tran"/>
    <property type="match status" value="2"/>
</dbReference>
<dbReference type="SMART" id="SM00382">
    <property type="entry name" value="AAA"/>
    <property type="match status" value="2"/>
</dbReference>
<evidence type="ECO:0000256" key="2">
    <source>
        <dbReference type="ARBA" id="ARBA00004533"/>
    </source>
</evidence>
<dbReference type="PANTHER" id="PTHR43776:SF15">
    <property type="entry name" value="GLUTATHIONE IMPORT ATP-BINDING PROTEIN GSIA"/>
    <property type="match status" value="1"/>
</dbReference>
<organism evidence="20 21">
    <name type="scientific">Achromobacter veterisilvae</name>
    <dbReference type="NCBI Taxonomy" id="2069367"/>
    <lineage>
        <taxon>Bacteria</taxon>
        <taxon>Pseudomonadati</taxon>
        <taxon>Pseudomonadota</taxon>
        <taxon>Betaproteobacteria</taxon>
        <taxon>Burkholderiales</taxon>
        <taxon>Alcaligenaceae</taxon>
        <taxon>Achromobacter</taxon>
    </lineage>
</organism>
<evidence type="ECO:0000256" key="8">
    <source>
        <dbReference type="ARBA" id="ARBA00022741"/>
    </source>
</evidence>
<dbReference type="NCBIfam" id="NF008453">
    <property type="entry name" value="PRK11308.1"/>
    <property type="match status" value="2"/>
</dbReference>
<dbReference type="InterPro" id="IPR003593">
    <property type="entry name" value="AAA+_ATPase"/>
</dbReference>
<dbReference type="EC" id="7.4.2.10" evidence="15"/>
<dbReference type="RefSeq" id="WP_338880730.1">
    <property type="nucleotide sequence ID" value="NZ_CP148753.1"/>
</dbReference>
<evidence type="ECO:0000313" key="20">
    <source>
        <dbReference type="EMBL" id="WXR75055.1"/>
    </source>
</evidence>
<feature type="region of interest" description="Disordered" evidence="18">
    <location>
        <begin position="569"/>
        <end position="589"/>
    </location>
</feature>
<evidence type="ECO:0000256" key="7">
    <source>
        <dbReference type="ARBA" id="ARBA00022737"/>
    </source>
</evidence>
<evidence type="ECO:0000259" key="19">
    <source>
        <dbReference type="PROSITE" id="PS50893"/>
    </source>
</evidence>
<comment type="subunit">
    <text evidence="3">The complex is composed of two ATP-binding proteins (GsiA), two transmembrane proteins (GsiC and GsiD) and a solute-binding protein (GsiB).</text>
</comment>
<evidence type="ECO:0000313" key="21">
    <source>
        <dbReference type="Proteomes" id="UP001456224"/>
    </source>
</evidence>
<keyword evidence="21" id="KW-1185">Reference proteome</keyword>
<evidence type="ECO:0000256" key="10">
    <source>
        <dbReference type="ARBA" id="ARBA00022840"/>
    </source>
</evidence>
<dbReference type="Proteomes" id="UP001456224">
    <property type="component" value="Chromosome"/>
</dbReference>
<keyword evidence="12" id="KW-0472">Membrane</keyword>
<dbReference type="GO" id="GO:0005524">
    <property type="term" value="F:ATP binding"/>
    <property type="evidence" value="ECO:0007669"/>
    <property type="project" value="UniProtKB-KW"/>
</dbReference>
<comment type="subcellular location">
    <subcellularLocation>
        <location evidence="2">Cell inner membrane</location>
    </subcellularLocation>
    <subcellularLocation>
        <location evidence="1">Membrane</location>
        <topology evidence="1">Peripheral membrane protein</topology>
    </subcellularLocation>
</comment>
<feature type="domain" description="ABC transporter" evidence="19">
    <location>
        <begin position="321"/>
        <end position="560"/>
    </location>
</feature>
<evidence type="ECO:0000256" key="4">
    <source>
        <dbReference type="ARBA" id="ARBA00022448"/>
    </source>
</evidence>
<dbReference type="SUPFAM" id="SSF52540">
    <property type="entry name" value="P-loop containing nucleoside triphosphate hydrolases"/>
    <property type="match status" value="2"/>
</dbReference>
<evidence type="ECO:0000256" key="11">
    <source>
        <dbReference type="ARBA" id="ARBA00022967"/>
    </source>
</evidence>
<evidence type="ECO:0000256" key="13">
    <source>
        <dbReference type="ARBA" id="ARBA00037530"/>
    </source>
</evidence>
<dbReference type="PROSITE" id="PS00211">
    <property type="entry name" value="ABC_TRANSPORTER_1"/>
    <property type="match status" value="2"/>
</dbReference>
<feature type="domain" description="ABC transporter" evidence="19">
    <location>
        <begin position="16"/>
        <end position="264"/>
    </location>
</feature>
<name>A0ABZ2S4P6_9BURK</name>
<keyword evidence="5" id="KW-1003">Cell membrane</keyword>
<dbReference type="InterPro" id="IPR013563">
    <property type="entry name" value="Oligopep_ABC_C"/>
</dbReference>
<gene>
    <name evidence="20" type="ORF">WHX56_06015</name>
</gene>
<dbReference type="PROSITE" id="PS50893">
    <property type="entry name" value="ABC_TRANSPORTER_2"/>
    <property type="match status" value="2"/>
</dbReference>
<keyword evidence="6" id="KW-0997">Cell inner membrane</keyword>
<keyword evidence="9" id="KW-0378">Hydrolase</keyword>
<comment type="catalytic activity">
    <reaction evidence="17">
        <text>glutathione(out) + ATP + H2O = glutathione(in) + ADP + phosphate + H(+)</text>
        <dbReference type="Rhea" id="RHEA:29791"/>
        <dbReference type="ChEBI" id="CHEBI:15377"/>
        <dbReference type="ChEBI" id="CHEBI:15378"/>
        <dbReference type="ChEBI" id="CHEBI:30616"/>
        <dbReference type="ChEBI" id="CHEBI:43474"/>
        <dbReference type="ChEBI" id="CHEBI:57925"/>
        <dbReference type="ChEBI" id="CHEBI:456216"/>
        <dbReference type="EC" id="7.4.2.10"/>
    </reaction>
</comment>
<dbReference type="InterPro" id="IPR027417">
    <property type="entry name" value="P-loop_NTPase"/>
</dbReference>
<dbReference type="PANTHER" id="PTHR43776">
    <property type="entry name" value="TRANSPORT ATP-BINDING PROTEIN"/>
    <property type="match status" value="1"/>
</dbReference>
<keyword evidence="4" id="KW-0813">Transport</keyword>
<evidence type="ECO:0000256" key="17">
    <source>
        <dbReference type="ARBA" id="ARBA00047640"/>
    </source>
</evidence>
<accession>A0ABZ2S4P6</accession>
<keyword evidence="11" id="KW-1278">Translocase</keyword>
<sequence>MNSTSPPGPAETTLSVRHLQVAFGTPDQPRTVIHDLSFDVARGEMLAIVGESGSGKSVTALSIMRLLPERNARVRGEILLDGRDLLKLGDTEMDAVRGAAVSMIFQEPMTSLNPVLTVGYQIGEALRRHRGFDRRAARAEAARLLERVHVPQARARIDDFPHQFSGGMRQRVMIAMALACSPSILIADEPTTALDVTIQAQILDLIAELQREERMAVLFITHDMGVVAEVADRALVMREGRCVEHGATDDLFAQPVHPYTRALLAAVPRLGAMNGKPRPEPFSLVDVDTGEFRPAPALRDTLDPSAAPVLEVSGLSTRFDVRGGLFGRVTARVHAVENVSLSIQPGETLALVGESGSGKSTIGRSVVGLNQPQEGSIKLEGRELLGMPARQLRDARRRIQIIFQDPFASLDPRQTVGAAIAEPLLAHGLADPRSVHEHVAAALAKVQLQPDMSRRFPHEFSGGQRQRICLARILGLQPRLIIADESVSALDVSVKARIINLMLELQADLGMSYLFISHDLAAVERVSHRIAVMYLGEIVEIGPREAVLNNPQHPYTRQLLEAVPIPDPTRRRNRAGLAGWQRERSQTHAPTATLPQRVYRDVADAHRVMVWE</sequence>
<dbReference type="EMBL" id="CP148753">
    <property type="protein sequence ID" value="WXR75055.1"/>
    <property type="molecule type" value="Genomic_DNA"/>
</dbReference>
<dbReference type="Pfam" id="PF08352">
    <property type="entry name" value="oligo_HPY"/>
    <property type="match status" value="2"/>
</dbReference>
<evidence type="ECO:0000256" key="6">
    <source>
        <dbReference type="ARBA" id="ARBA00022519"/>
    </source>
</evidence>
<dbReference type="InterPro" id="IPR017871">
    <property type="entry name" value="ABC_transporter-like_CS"/>
</dbReference>
<comment type="function">
    <text evidence="13">Part of the ABC transporter complex GsiABCD involved in glutathione import. Responsible for energy coupling to the transport system.</text>
</comment>
<evidence type="ECO:0000256" key="18">
    <source>
        <dbReference type="SAM" id="MobiDB-lite"/>
    </source>
</evidence>
<evidence type="ECO:0000256" key="15">
    <source>
        <dbReference type="ARBA" id="ARBA00039050"/>
    </source>
</evidence>
<reference evidence="20 21" key="1">
    <citation type="submission" date="2024-03" db="EMBL/GenBank/DDBJ databases">
        <title>Reference genomes for the five species model microbial community.</title>
        <authorList>
            <person name="Padfield D."/>
        </authorList>
    </citation>
    <scope>NUCLEOTIDE SEQUENCE [LARGE SCALE GENOMIC DNA]</scope>
    <source>
        <strain evidence="20 21">AB1</strain>
    </source>
</reference>